<dbReference type="Pfam" id="PF00892">
    <property type="entry name" value="EamA"/>
    <property type="match status" value="1"/>
</dbReference>
<dbReference type="RefSeq" id="WP_212215564.1">
    <property type="nucleotide sequence ID" value="NZ_JAGUCO010000004.1"/>
</dbReference>
<keyword evidence="3" id="KW-0813">Transport</keyword>
<feature type="transmembrane region" description="Helical" evidence="8">
    <location>
        <begin position="12"/>
        <end position="28"/>
    </location>
</feature>
<evidence type="ECO:0000259" key="9">
    <source>
        <dbReference type="Pfam" id="PF00892"/>
    </source>
</evidence>
<dbReference type="PANTHER" id="PTHR22911:SF137">
    <property type="entry name" value="SOLUTE CARRIER FAMILY 35 MEMBER G2-RELATED"/>
    <property type="match status" value="1"/>
</dbReference>
<feature type="transmembrane region" description="Helical" evidence="8">
    <location>
        <begin position="128"/>
        <end position="145"/>
    </location>
</feature>
<accession>A0ABS5JTU1</accession>
<dbReference type="SUPFAM" id="SSF103481">
    <property type="entry name" value="Multidrug resistance efflux transporter EmrE"/>
    <property type="match status" value="2"/>
</dbReference>
<evidence type="ECO:0000256" key="5">
    <source>
        <dbReference type="ARBA" id="ARBA00022692"/>
    </source>
</evidence>
<dbReference type="EMBL" id="JAGUCO010000004">
    <property type="protein sequence ID" value="MBS2098320.1"/>
    <property type="molecule type" value="Genomic_DNA"/>
</dbReference>
<feature type="transmembrane region" description="Helical" evidence="8">
    <location>
        <begin position="179"/>
        <end position="199"/>
    </location>
</feature>
<evidence type="ECO:0000256" key="3">
    <source>
        <dbReference type="ARBA" id="ARBA00022448"/>
    </source>
</evidence>
<dbReference type="NCBIfam" id="TIGR00688">
    <property type="entry name" value="rarD"/>
    <property type="match status" value="1"/>
</dbReference>
<gene>
    <name evidence="10" type="primary">rarD</name>
    <name evidence="10" type="ORF">KEM10_08505</name>
</gene>
<evidence type="ECO:0000313" key="11">
    <source>
        <dbReference type="Proteomes" id="UP000708576"/>
    </source>
</evidence>
<feature type="transmembrane region" description="Helical" evidence="8">
    <location>
        <begin position="271"/>
        <end position="289"/>
    </location>
</feature>
<feature type="transmembrane region" description="Helical" evidence="8">
    <location>
        <begin position="73"/>
        <end position="92"/>
    </location>
</feature>
<dbReference type="InterPro" id="IPR004626">
    <property type="entry name" value="RarD"/>
</dbReference>
<keyword evidence="4" id="KW-1003">Cell membrane</keyword>
<organism evidence="10 11">
    <name type="scientific">Carboxylicivirga linearis</name>
    <dbReference type="NCBI Taxonomy" id="1628157"/>
    <lineage>
        <taxon>Bacteria</taxon>
        <taxon>Pseudomonadati</taxon>
        <taxon>Bacteroidota</taxon>
        <taxon>Bacteroidia</taxon>
        <taxon>Marinilabiliales</taxon>
        <taxon>Marinilabiliaceae</taxon>
        <taxon>Carboxylicivirga</taxon>
    </lineage>
</organism>
<comment type="similarity">
    <text evidence="2">Belongs to the EamA transporter family.</text>
</comment>
<evidence type="ECO:0000256" key="7">
    <source>
        <dbReference type="ARBA" id="ARBA00023136"/>
    </source>
</evidence>
<protein>
    <submittedName>
        <fullName evidence="10">EamA family transporter RarD</fullName>
    </submittedName>
</protein>
<dbReference type="InterPro" id="IPR000620">
    <property type="entry name" value="EamA_dom"/>
</dbReference>
<evidence type="ECO:0000313" key="10">
    <source>
        <dbReference type="EMBL" id="MBS2098320.1"/>
    </source>
</evidence>
<reference evidence="10 11" key="1">
    <citation type="journal article" date="2015" name="Int. J. Syst. Evol. Microbiol.">
        <title>Carboxylicivirga linearis sp. nov., isolated from a sea cucumber culture pond.</title>
        <authorList>
            <person name="Wang F.Q."/>
            <person name="Zhou Y.X."/>
            <person name="Lin X.Z."/>
            <person name="Chen G.J."/>
            <person name="Du Z.J."/>
        </authorList>
    </citation>
    <scope>NUCLEOTIDE SEQUENCE [LARGE SCALE GENOMIC DNA]</scope>
    <source>
        <strain evidence="10 11">FB218</strain>
    </source>
</reference>
<evidence type="ECO:0000256" key="8">
    <source>
        <dbReference type="SAM" id="Phobius"/>
    </source>
</evidence>
<evidence type="ECO:0000256" key="1">
    <source>
        <dbReference type="ARBA" id="ARBA00004651"/>
    </source>
</evidence>
<feature type="transmembrane region" description="Helical" evidence="8">
    <location>
        <begin position="237"/>
        <end position="259"/>
    </location>
</feature>
<dbReference type="Proteomes" id="UP000708576">
    <property type="component" value="Unassembled WGS sequence"/>
</dbReference>
<dbReference type="InterPro" id="IPR037185">
    <property type="entry name" value="EmrE-like"/>
</dbReference>
<feature type="transmembrane region" description="Helical" evidence="8">
    <location>
        <begin position="151"/>
        <end position="167"/>
    </location>
</feature>
<keyword evidence="6 8" id="KW-1133">Transmembrane helix</keyword>
<keyword evidence="5 8" id="KW-0812">Transmembrane</keyword>
<sequence length="298" mass="33328">MSNNQGQAKGYIYTAQAFVSWGLLAVYWKLLSHVPALEILAHRIFWSFLFVLIFLSVKKKLHLKQIFRNKKSFLTLVVTGLLVGSNWGVYIYGVNAGHIVEASLGYYITPLVNVVLGMIFLKERLSKLQIIALLLAVSAVAYLTIDYGRFPWISIYLAFSFGLYGLLKKKSGVEPMPALAIETMVLTPFALVYIIGGIIDGSGHLFNGTLLTNILFIVAGVVTTLPLYWFAQGTKRIPLTSVGFMQYIAPTIMLLLGIFLYNEGFPIEKQIAFASIWLALVFYSIAVIGKFRKRHKSQ</sequence>
<comment type="caution">
    <text evidence="10">The sequence shown here is derived from an EMBL/GenBank/DDBJ whole genome shotgun (WGS) entry which is preliminary data.</text>
</comment>
<evidence type="ECO:0000256" key="4">
    <source>
        <dbReference type="ARBA" id="ARBA00022475"/>
    </source>
</evidence>
<feature type="transmembrane region" description="Helical" evidence="8">
    <location>
        <begin position="104"/>
        <end position="121"/>
    </location>
</feature>
<keyword evidence="7 8" id="KW-0472">Membrane</keyword>
<evidence type="ECO:0000256" key="6">
    <source>
        <dbReference type="ARBA" id="ARBA00022989"/>
    </source>
</evidence>
<keyword evidence="11" id="KW-1185">Reference proteome</keyword>
<feature type="transmembrane region" description="Helical" evidence="8">
    <location>
        <begin position="205"/>
        <end position="230"/>
    </location>
</feature>
<comment type="subcellular location">
    <subcellularLocation>
        <location evidence="1">Cell membrane</location>
        <topology evidence="1">Multi-pass membrane protein</topology>
    </subcellularLocation>
</comment>
<evidence type="ECO:0000256" key="2">
    <source>
        <dbReference type="ARBA" id="ARBA00007362"/>
    </source>
</evidence>
<dbReference type="PANTHER" id="PTHR22911">
    <property type="entry name" value="ACYL-MALONYL CONDENSING ENZYME-RELATED"/>
    <property type="match status" value="1"/>
</dbReference>
<name>A0ABS5JTU1_9BACT</name>
<proteinExistence type="inferred from homology"/>
<feature type="transmembrane region" description="Helical" evidence="8">
    <location>
        <begin position="40"/>
        <end position="57"/>
    </location>
</feature>
<feature type="domain" description="EamA" evidence="9">
    <location>
        <begin position="9"/>
        <end position="143"/>
    </location>
</feature>